<sequence length="111" mass="12409">MQDFIVSYGLAHDSADAGGHARLKRLTAMLMAVFELGKTWHGSQSAIFLRSEQSIDEVTARLAWLLSEGDFLLVMSLTAPPDVRYAGRLKDAETFHDLYPQAREIRAMTPQ</sequence>
<evidence type="ECO:0000313" key="2">
    <source>
        <dbReference type="Proteomes" id="UP001228905"/>
    </source>
</evidence>
<evidence type="ECO:0000313" key="1">
    <source>
        <dbReference type="EMBL" id="MDQ0466938.1"/>
    </source>
</evidence>
<accession>A0ABU0IY48</accession>
<keyword evidence="2" id="KW-1185">Reference proteome</keyword>
<protein>
    <submittedName>
        <fullName evidence="1">Uncharacterized protein</fullName>
    </submittedName>
</protein>
<dbReference type="EMBL" id="JAUSVS010000017">
    <property type="protein sequence ID" value="MDQ0466938.1"/>
    <property type="molecule type" value="Genomic_DNA"/>
</dbReference>
<name>A0ABU0IY48_9CAUL</name>
<dbReference type="Proteomes" id="UP001228905">
    <property type="component" value="Unassembled WGS sequence"/>
</dbReference>
<proteinExistence type="predicted"/>
<dbReference type="RefSeq" id="WP_307353191.1">
    <property type="nucleotide sequence ID" value="NZ_JAUSVS010000017.1"/>
</dbReference>
<gene>
    <name evidence="1" type="ORF">QO010_004735</name>
</gene>
<organism evidence="1 2">
    <name type="scientific">Caulobacter ginsengisoli</name>
    <dbReference type="NCBI Taxonomy" id="400775"/>
    <lineage>
        <taxon>Bacteria</taxon>
        <taxon>Pseudomonadati</taxon>
        <taxon>Pseudomonadota</taxon>
        <taxon>Alphaproteobacteria</taxon>
        <taxon>Caulobacterales</taxon>
        <taxon>Caulobacteraceae</taxon>
        <taxon>Caulobacter</taxon>
    </lineage>
</organism>
<comment type="caution">
    <text evidence="1">The sequence shown here is derived from an EMBL/GenBank/DDBJ whole genome shotgun (WGS) entry which is preliminary data.</text>
</comment>
<reference evidence="1 2" key="1">
    <citation type="submission" date="2023-07" db="EMBL/GenBank/DDBJ databases">
        <title>Genomic Encyclopedia of Type Strains, Phase IV (KMG-IV): sequencing the most valuable type-strain genomes for metagenomic binning, comparative biology and taxonomic classification.</title>
        <authorList>
            <person name="Goeker M."/>
        </authorList>
    </citation>
    <scope>NUCLEOTIDE SEQUENCE [LARGE SCALE GENOMIC DNA]</scope>
    <source>
        <strain evidence="1 2">DSM 18695</strain>
    </source>
</reference>